<dbReference type="RefSeq" id="WP_079420208.1">
    <property type="nucleotide sequence ID" value="NZ_MBTG01000056.1"/>
</dbReference>
<dbReference type="STRING" id="1469647.BC351_10400"/>
<dbReference type="EMBL" id="MBTG01000056">
    <property type="protein sequence ID" value="OPH47593.1"/>
    <property type="molecule type" value="Genomic_DNA"/>
</dbReference>
<reference evidence="2" key="1">
    <citation type="submission" date="2016-07" db="EMBL/GenBank/DDBJ databases">
        <authorList>
            <person name="Florea S."/>
            <person name="Webb J.S."/>
            <person name="Jaromczyk J."/>
            <person name="Schardl C.L."/>
        </authorList>
    </citation>
    <scope>NUCLEOTIDE SEQUENCE [LARGE SCALE GENOMIC DNA]</scope>
    <source>
        <strain evidence="2">CY1</strain>
    </source>
</reference>
<gene>
    <name evidence="1" type="ORF">BC351_10400</name>
</gene>
<comment type="caution">
    <text evidence="1">The sequence shown here is derived from an EMBL/GenBank/DDBJ whole genome shotgun (WGS) entry which is preliminary data.</text>
</comment>
<accession>A0A1V4H8V9</accession>
<keyword evidence="2" id="KW-1185">Reference proteome</keyword>
<dbReference type="Proteomes" id="UP000190626">
    <property type="component" value="Unassembled WGS sequence"/>
</dbReference>
<organism evidence="1 2">
    <name type="scientific">Paenibacillus ferrarius</name>
    <dbReference type="NCBI Taxonomy" id="1469647"/>
    <lineage>
        <taxon>Bacteria</taxon>
        <taxon>Bacillati</taxon>
        <taxon>Bacillota</taxon>
        <taxon>Bacilli</taxon>
        <taxon>Bacillales</taxon>
        <taxon>Paenibacillaceae</taxon>
        <taxon>Paenibacillus</taxon>
    </lineage>
</organism>
<evidence type="ECO:0000313" key="2">
    <source>
        <dbReference type="Proteomes" id="UP000190626"/>
    </source>
</evidence>
<evidence type="ECO:0000313" key="1">
    <source>
        <dbReference type="EMBL" id="OPH47593.1"/>
    </source>
</evidence>
<dbReference type="AlphaFoldDB" id="A0A1V4H8V9"/>
<sequence length="73" mass="8510">MTNTKTAKEELIDLVVLHGEDPEFGEDENAEFWLVDMVKKHFTEFDCNAFLNGWTKLRDSFTKELCSFSEAIF</sequence>
<proteinExistence type="predicted"/>
<name>A0A1V4H8V9_9BACL</name>
<protein>
    <submittedName>
        <fullName evidence="1">Uncharacterized protein</fullName>
    </submittedName>
</protein>